<feature type="region of interest" description="Disordered" evidence="1">
    <location>
        <begin position="1235"/>
        <end position="1295"/>
    </location>
</feature>
<gene>
    <name evidence="2" type="ORF">DFP72DRAFT_838496</name>
</gene>
<feature type="region of interest" description="Disordered" evidence="1">
    <location>
        <begin position="908"/>
        <end position="927"/>
    </location>
</feature>
<proteinExistence type="predicted"/>
<feature type="compositionally biased region" description="Polar residues" evidence="1">
    <location>
        <begin position="1235"/>
        <end position="1250"/>
    </location>
</feature>
<feature type="region of interest" description="Disordered" evidence="1">
    <location>
        <begin position="1"/>
        <end position="118"/>
    </location>
</feature>
<dbReference type="InterPro" id="IPR041078">
    <property type="entry name" value="Plavaka"/>
</dbReference>
<keyword evidence="3" id="KW-1185">Reference proteome</keyword>
<dbReference type="OrthoDB" id="2687259at2759"/>
<dbReference type="EMBL" id="JACGCI010000001">
    <property type="protein sequence ID" value="KAF6765876.1"/>
    <property type="molecule type" value="Genomic_DNA"/>
</dbReference>
<organism evidence="2 3">
    <name type="scientific">Ephemerocybe angulata</name>
    <dbReference type="NCBI Taxonomy" id="980116"/>
    <lineage>
        <taxon>Eukaryota</taxon>
        <taxon>Fungi</taxon>
        <taxon>Dikarya</taxon>
        <taxon>Basidiomycota</taxon>
        <taxon>Agaricomycotina</taxon>
        <taxon>Agaricomycetes</taxon>
        <taxon>Agaricomycetidae</taxon>
        <taxon>Agaricales</taxon>
        <taxon>Agaricineae</taxon>
        <taxon>Psathyrellaceae</taxon>
        <taxon>Ephemerocybe</taxon>
    </lineage>
</organism>
<feature type="compositionally biased region" description="Basic and acidic residues" evidence="1">
    <location>
        <begin position="20"/>
        <end position="29"/>
    </location>
</feature>
<reference evidence="2 3" key="1">
    <citation type="submission" date="2020-07" db="EMBL/GenBank/DDBJ databases">
        <title>Comparative genomics of pyrophilous fungi reveals a link between fire events and developmental genes.</title>
        <authorList>
            <consortium name="DOE Joint Genome Institute"/>
            <person name="Steindorff A.S."/>
            <person name="Carver A."/>
            <person name="Calhoun S."/>
            <person name="Stillman K."/>
            <person name="Liu H."/>
            <person name="Lipzen A."/>
            <person name="Pangilinan J."/>
            <person name="Labutti K."/>
            <person name="Bruns T.D."/>
            <person name="Grigoriev I.V."/>
        </authorList>
    </citation>
    <scope>NUCLEOTIDE SEQUENCE [LARGE SCALE GENOMIC DNA]</scope>
    <source>
        <strain evidence="2 3">CBS 144469</strain>
    </source>
</reference>
<name>A0A8H6MH70_9AGAR</name>
<feature type="region of interest" description="Disordered" evidence="1">
    <location>
        <begin position="782"/>
        <end position="812"/>
    </location>
</feature>
<dbReference type="Proteomes" id="UP000521943">
    <property type="component" value="Unassembled WGS sequence"/>
</dbReference>
<evidence type="ECO:0000256" key="1">
    <source>
        <dbReference type="SAM" id="MobiDB-lite"/>
    </source>
</evidence>
<feature type="compositionally biased region" description="Basic and acidic residues" evidence="1">
    <location>
        <begin position="59"/>
        <end position="72"/>
    </location>
</feature>
<accession>A0A8H6MH70</accession>
<protein>
    <submittedName>
        <fullName evidence="2">Uncharacterized protein</fullName>
    </submittedName>
</protein>
<feature type="compositionally biased region" description="Acidic residues" evidence="1">
    <location>
        <begin position="1252"/>
        <end position="1295"/>
    </location>
</feature>
<sequence>MAPKPKKKPYSCPNCPLSFKNERGLDVHRGSCSGTSSNAAKHQKGQATKTQSKKVRIVSPERDDESSPKPHDFSIGGDTMDIDIPDPEPIPDPADSGCSIDPPRPIATGRAADPEPVVDEQPAIPQPVINEAADNINPAPIPTSFEPHITDPNSYGIYRVYPGGTPSYVPDNTASADNMADAPTFKKKPMPIWTINKPRDPAKRPPTFDEKLKQLFPNKSVYILMDWYYRSGSSTQGRTHEQLNSLVHQVIRNPEFNPNELQGFRAAKEADRIDNFHKSIETLLPVPDAWKKSDVRIPMCPLTSTTFKDWSDVPKFTTSGINHRSLLSLIQSALSEPAASQFHLFPFEEHWRPKPGQESRRIYSELYNSQVFIDEHMKIKAAAQSMGVMMETVVLGLMLWSDATHLAQFGVASLWPIYVFFANQSKYTRGKPSSFSAHHLAYLPKLGPEFEEMYSNVFDEPPTKETITQAKRELIHAIWLILLDEKFVHAYVYGFEWKYWDNVTRLSFPHVFTHSMDCPEKILLACIKFLGRCPCPACLIRRSNIPLLGTVQDDRVHREERREDTHAVRFDINSIREQLYLKGLSLESTTVKNVLGTKSLTPIRSAFSQRLGAHGFDFYSVIVPDQMHEFELGVWKAVFTHLLRLLFAHDSEQVIELNFRYRTTPTFGRDTIRKFPKKVSAMEKLAARDFEDLLQCAFPAFDGLLPAPHNKIVLDLLFELATWHGLAKLRSHQPESIAELATSTKHLGTALRRFVSVTCEAFDTQQLEKEVARSGRRKAAAAAKAAAAGSKKGKEREVPSTKGNEESTEGPKKAQFNLLTSKLHALGHYAEAIPKFGTTDNISTQLSQGEQEHKRGKTHYPSVSKQDHEGGIAKLTWRERILHIIRQSAPPDSKGKMKNTPMRASMPFDVDEKLPKGSPNAPYQMSHETKKECRIHLDTWLRDLAAAGDPIAEDFQTKLKTHMLFRFQKRRYDGDETAVTNEDLRKVVIIDNVIFRHKVLRINYTTYDQRREQDSLNSRTHADILLLVPDQSRGAHPYWYAHIVGVFHARVVYHGGETFGAQPEDVDFLLIRWYGRATTPTTSGATSSRVPGSRLPAGWASKSMHRVGFVDEKKDNSPAFGFLDPKLVIRGLHLIPNFKRTRSNNGIPTTIAHPESDMNTDWNYFHVNMFVDRDMLMRYRGGGVGHKSTRRATDFFLNDQDKLDLARRVDPDVEPQDPEEAKELSKFATVFQKNNPKINLSNPDGSSLIQPTDDEEEDEMDDDDDWEEMGSDSEAEEEDIDIEDDLLGAEDGEMVEDEYEIVGFGRE</sequence>
<feature type="compositionally biased region" description="Basic and acidic residues" evidence="1">
    <location>
        <begin position="792"/>
        <end position="812"/>
    </location>
</feature>
<comment type="caution">
    <text evidence="2">The sequence shown here is derived from an EMBL/GenBank/DDBJ whole genome shotgun (WGS) entry which is preliminary data.</text>
</comment>
<dbReference type="Pfam" id="PF18759">
    <property type="entry name" value="Plavaka"/>
    <property type="match status" value="1"/>
</dbReference>
<evidence type="ECO:0000313" key="3">
    <source>
        <dbReference type="Proteomes" id="UP000521943"/>
    </source>
</evidence>
<evidence type="ECO:0000313" key="2">
    <source>
        <dbReference type="EMBL" id="KAF6765876.1"/>
    </source>
</evidence>
<feature type="compositionally biased region" description="Polar residues" evidence="1">
    <location>
        <begin position="32"/>
        <end position="50"/>
    </location>
</feature>
<feature type="region of interest" description="Disordered" evidence="1">
    <location>
        <begin position="848"/>
        <end position="868"/>
    </location>
</feature>